<dbReference type="Proteomes" id="UP000297654">
    <property type="component" value="Unassembled WGS sequence"/>
</dbReference>
<keyword evidence="5" id="KW-0378">Hydrolase</keyword>
<dbReference type="Pfam" id="PF06769">
    <property type="entry name" value="YoeB_toxin"/>
    <property type="match status" value="1"/>
</dbReference>
<reference evidence="8 9" key="1">
    <citation type="submission" date="2019-03" db="EMBL/GenBank/DDBJ databases">
        <title>Genomics of glacier-inhabiting Cryobacterium strains.</title>
        <authorList>
            <person name="Liu Q."/>
            <person name="Xin Y.-H."/>
        </authorList>
    </citation>
    <scope>NUCLEOTIDE SEQUENCE [LARGE SCALE GENOMIC DNA]</scope>
    <source>
        <strain evidence="8 9">Hh15</strain>
    </source>
</reference>
<dbReference type="GO" id="GO:0016787">
    <property type="term" value="F:hydrolase activity"/>
    <property type="evidence" value="ECO:0007669"/>
    <property type="project" value="UniProtKB-KW"/>
</dbReference>
<protein>
    <recommendedName>
        <fullName evidence="7">Endoribonuclease YoeB</fullName>
    </recommendedName>
    <alternativeName>
        <fullName evidence="6">Putative mRNA interferase YoeB</fullName>
    </alternativeName>
</protein>
<dbReference type="InterPro" id="IPR009614">
    <property type="entry name" value="YoeB_toxin"/>
</dbReference>
<keyword evidence="2" id="KW-1277">Toxin-antitoxin system</keyword>
<evidence type="ECO:0000313" key="9">
    <source>
        <dbReference type="Proteomes" id="UP000297654"/>
    </source>
</evidence>
<keyword evidence="4" id="KW-0255">Endonuclease</keyword>
<evidence type="ECO:0000256" key="7">
    <source>
        <dbReference type="ARBA" id="ARBA00050056"/>
    </source>
</evidence>
<dbReference type="SUPFAM" id="SSF143011">
    <property type="entry name" value="RelE-like"/>
    <property type="match status" value="1"/>
</dbReference>
<dbReference type="PANTHER" id="PTHR38039">
    <property type="entry name" value="TOXIN YOEB"/>
    <property type="match status" value="1"/>
</dbReference>
<evidence type="ECO:0000256" key="6">
    <source>
        <dbReference type="ARBA" id="ARBA00030388"/>
    </source>
</evidence>
<dbReference type="EMBL" id="SOFF01000023">
    <property type="protein sequence ID" value="TFB91330.1"/>
    <property type="molecule type" value="Genomic_DNA"/>
</dbReference>
<dbReference type="RefSeq" id="WP_092112523.1">
    <property type="nucleotide sequence ID" value="NZ_FOCN01000027.1"/>
</dbReference>
<evidence type="ECO:0000256" key="3">
    <source>
        <dbReference type="ARBA" id="ARBA00022722"/>
    </source>
</evidence>
<evidence type="ECO:0000256" key="2">
    <source>
        <dbReference type="ARBA" id="ARBA00022649"/>
    </source>
</evidence>
<evidence type="ECO:0000256" key="5">
    <source>
        <dbReference type="ARBA" id="ARBA00022801"/>
    </source>
</evidence>
<sequence length="85" mass="10081">MLALAFTNDGWDDYQYWVQTDRATLKRVNTLITAARRDPMSGIGKPEQLKYHDGAPWSRRNTQEHHLVYSFDDAQLIVWQCRLHY</sequence>
<dbReference type="Gene3D" id="3.30.2310.20">
    <property type="entry name" value="RelE-like"/>
    <property type="match status" value="1"/>
</dbReference>
<evidence type="ECO:0000313" key="8">
    <source>
        <dbReference type="EMBL" id="TFB91330.1"/>
    </source>
</evidence>
<name>A0A1H8LFG7_9MICO</name>
<dbReference type="STRING" id="1424661.SAMN05216281_12711"/>
<dbReference type="PANTHER" id="PTHR38039:SF1">
    <property type="entry name" value="TOXIN YOEB"/>
    <property type="match status" value="1"/>
</dbReference>
<dbReference type="NCBIfam" id="TIGR02116">
    <property type="entry name" value="toxin_Txe_YoeB"/>
    <property type="match status" value="1"/>
</dbReference>
<comment type="similarity">
    <text evidence="1">Belongs to the YoeB family.</text>
</comment>
<proteinExistence type="inferred from homology"/>
<evidence type="ECO:0000256" key="4">
    <source>
        <dbReference type="ARBA" id="ARBA00022759"/>
    </source>
</evidence>
<dbReference type="GO" id="GO:0006401">
    <property type="term" value="P:RNA catabolic process"/>
    <property type="evidence" value="ECO:0007669"/>
    <property type="project" value="InterPro"/>
</dbReference>
<dbReference type="OrthoDB" id="9801102at2"/>
<comment type="caution">
    <text evidence="8">The sequence shown here is derived from an EMBL/GenBank/DDBJ whole genome shotgun (WGS) entry which is preliminary data.</text>
</comment>
<keyword evidence="9" id="KW-1185">Reference proteome</keyword>
<keyword evidence="3" id="KW-0540">Nuclease</keyword>
<organism evidence="8 9">
    <name type="scientific">Cryobacterium luteum</name>
    <dbReference type="NCBI Taxonomy" id="1424661"/>
    <lineage>
        <taxon>Bacteria</taxon>
        <taxon>Bacillati</taxon>
        <taxon>Actinomycetota</taxon>
        <taxon>Actinomycetes</taxon>
        <taxon>Micrococcales</taxon>
        <taxon>Microbacteriaceae</taxon>
        <taxon>Cryobacterium</taxon>
    </lineage>
</organism>
<dbReference type="GO" id="GO:0045892">
    <property type="term" value="P:negative regulation of DNA-templated transcription"/>
    <property type="evidence" value="ECO:0007669"/>
    <property type="project" value="TreeGrafter"/>
</dbReference>
<dbReference type="GO" id="GO:0004519">
    <property type="term" value="F:endonuclease activity"/>
    <property type="evidence" value="ECO:0007669"/>
    <property type="project" value="UniProtKB-KW"/>
</dbReference>
<dbReference type="InterPro" id="IPR035093">
    <property type="entry name" value="RelE/ParE_toxin_dom_sf"/>
</dbReference>
<gene>
    <name evidence="8" type="ORF">E3O10_06610</name>
</gene>
<accession>A0A1H8LFG7</accession>
<evidence type="ECO:0000256" key="1">
    <source>
        <dbReference type="ARBA" id="ARBA00008172"/>
    </source>
</evidence>
<dbReference type="AlphaFoldDB" id="A0A1H8LFG7"/>